<keyword evidence="2" id="KW-1185">Reference proteome</keyword>
<evidence type="ECO:0000313" key="2">
    <source>
        <dbReference type="Proteomes" id="UP000789405"/>
    </source>
</evidence>
<gene>
    <name evidence="1" type="ORF">DERYTH_LOCUS3229</name>
</gene>
<name>A0A9N8ZUM7_9GLOM</name>
<sequence length="61" mass="7394">MVTAFLRFCLRLELFVKIDKLYSYDKKLHTEMMIKKSIEYAKMIEVEMNEFLKKGIGFSYM</sequence>
<proteinExistence type="predicted"/>
<dbReference type="Proteomes" id="UP000789405">
    <property type="component" value="Unassembled WGS sequence"/>
</dbReference>
<dbReference type="AlphaFoldDB" id="A0A9N8ZUM7"/>
<protein>
    <submittedName>
        <fullName evidence="1">17913_t:CDS:1</fullName>
    </submittedName>
</protein>
<accession>A0A9N8ZUM7</accession>
<evidence type="ECO:0000313" key="1">
    <source>
        <dbReference type="EMBL" id="CAG8507801.1"/>
    </source>
</evidence>
<comment type="caution">
    <text evidence="1">The sequence shown here is derived from an EMBL/GenBank/DDBJ whole genome shotgun (WGS) entry which is preliminary data.</text>
</comment>
<reference evidence="1" key="1">
    <citation type="submission" date="2021-06" db="EMBL/GenBank/DDBJ databases">
        <authorList>
            <person name="Kallberg Y."/>
            <person name="Tangrot J."/>
            <person name="Rosling A."/>
        </authorList>
    </citation>
    <scope>NUCLEOTIDE SEQUENCE</scope>
    <source>
        <strain evidence="1">MA453B</strain>
    </source>
</reference>
<organism evidence="1 2">
    <name type="scientific">Dentiscutata erythropus</name>
    <dbReference type="NCBI Taxonomy" id="1348616"/>
    <lineage>
        <taxon>Eukaryota</taxon>
        <taxon>Fungi</taxon>
        <taxon>Fungi incertae sedis</taxon>
        <taxon>Mucoromycota</taxon>
        <taxon>Glomeromycotina</taxon>
        <taxon>Glomeromycetes</taxon>
        <taxon>Diversisporales</taxon>
        <taxon>Gigasporaceae</taxon>
        <taxon>Dentiscutata</taxon>
    </lineage>
</organism>
<dbReference type="EMBL" id="CAJVPY010001115">
    <property type="protein sequence ID" value="CAG8507801.1"/>
    <property type="molecule type" value="Genomic_DNA"/>
</dbReference>